<gene>
    <name evidence="2" type="ORF">C8P66_1186</name>
</gene>
<dbReference type="PANTHER" id="PTHR33797">
    <property type="entry name" value="ORGANIC HYDROPEROXIDE RESISTANCE PROTEIN-LIKE"/>
    <property type="match status" value="1"/>
</dbReference>
<dbReference type="PANTHER" id="PTHR33797:SF2">
    <property type="entry name" value="ORGANIC HYDROPEROXIDE RESISTANCE PROTEIN-LIKE"/>
    <property type="match status" value="1"/>
</dbReference>
<dbReference type="EMBL" id="QKYU01000018">
    <property type="protein sequence ID" value="PZW42220.1"/>
    <property type="molecule type" value="Genomic_DNA"/>
</dbReference>
<dbReference type="OrthoDB" id="9797508at2"/>
<reference evidence="2 3" key="1">
    <citation type="submission" date="2018-06" db="EMBL/GenBank/DDBJ databases">
        <title>Genomic Encyclopedia of Archaeal and Bacterial Type Strains, Phase II (KMG-II): from individual species to whole genera.</title>
        <authorList>
            <person name="Goeker M."/>
        </authorList>
    </citation>
    <scope>NUCLEOTIDE SEQUENCE [LARGE SCALE GENOMIC DNA]</scope>
    <source>
        <strain evidence="2 3">DSM 24525</strain>
    </source>
</reference>
<comment type="caution">
    <text evidence="2">The sequence shown here is derived from an EMBL/GenBank/DDBJ whole genome shotgun (WGS) entry which is preliminary data.</text>
</comment>
<dbReference type="InterPro" id="IPR036102">
    <property type="entry name" value="OsmC/Ohrsf"/>
</dbReference>
<keyword evidence="3" id="KW-1185">Reference proteome</keyword>
<name>A0A2W7K3M5_9PROT</name>
<dbReference type="InterPro" id="IPR015946">
    <property type="entry name" value="KH_dom-like_a/b"/>
</dbReference>
<dbReference type="Gene3D" id="3.30.300.20">
    <property type="match status" value="1"/>
</dbReference>
<dbReference type="RefSeq" id="WP_111399183.1">
    <property type="nucleotide sequence ID" value="NZ_QKYU01000018.1"/>
</dbReference>
<organism evidence="2 3">
    <name type="scientific">Humitalea rosea</name>
    <dbReference type="NCBI Taxonomy" id="990373"/>
    <lineage>
        <taxon>Bacteria</taxon>
        <taxon>Pseudomonadati</taxon>
        <taxon>Pseudomonadota</taxon>
        <taxon>Alphaproteobacteria</taxon>
        <taxon>Acetobacterales</taxon>
        <taxon>Roseomonadaceae</taxon>
        <taxon>Humitalea</taxon>
    </lineage>
</organism>
<sequence>MSLYTGTTTAVGGRNGHVESSDGVLSFDLSIPKGMGGPGRDGGVSIDKTDAGFRRSTTLTTSLPALDRAVAEALMAGAHQVCPYSKAIRGNMPVTLEVA</sequence>
<proteinExistence type="predicted"/>
<protein>
    <submittedName>
        <fullName evidence="2">Organic hydroperoxide reductase OsmC/OhrA</fullName>
    </submittedName>
</protein>
<dbReference type="Gene3D" id="2.20.25.10">
    <property type="match status" value="1"/>
</dbReference>
<dbReference type="SUPFAM" id="SSF82784">
    <property type="entry name" value="OsmC-like"/>
    <property type="match status" value="1"/>
</dbReference>
<evidence type="ECO:0000256" key="1">
    <source>
        <dbReference type="SAM" id="MobiDB-lite"/>
    </source>
</evidence>
<feature type="region of interest" description="Disordered" evidence="1">
    <location>
        <begin position="29"/>
        <end position="49"/>
    </location>
</feature>
<evidence type="ECO:0000313" key="2">
    <source>
        <dbReference type="EMBL" id="PZW42220.1"/>
    </source>
</evidence>
<dbReference type="AlphaFoldDB" id="A0A2W7K3M5"/>
<evidence type="ECO:0000313" key="3">
    <source>
        <dbReference type="Proteomes" id="UP000249688"/>
    </source>
</evidence>
<dbReference type="InterPro" id="IPR019953">
    <property type="entry name" value="OHR"/>
</dbReference>
<dbReference type="Proteomes" id="UP000249688">
    <property type="component" value="Unassembled WGS sequence"/>
</dbReference>
<accession>A0A2W7K3M5</accession>
<dbReference type="GO" id="GO:0006979">
    <property type="term" value="P:response to oxidative stress"/>
    <property type="evidence" value="ECO:0007669"/>
    <property type="project" value="InterPro"/>
</dbReference>